<dbReference type="EMBL" id="CAXKWB010018164">
    <property type="protein sequence ID" value="CAL4120378.1"/>
    <property type="molecule type" value="Genomic_DNA"/>
</dbReference>
<name>A0AAV2RBK7_MEGNR</name>
<feature type="transmembrane region" description="Helical" evidence="6">
    <location>
        <begin position="186"/>
        <end position="208"/>
    </location>
</feature>
<keyword evidence="5 6" id="KW-0472">Membrane</keyword>
<keyword evidence="3 6" id="KW-0812">Transmembrane</keyword>
<feature type="transmembrane region" description="Helical" evidence="6">
    <location>
        <begin position="293"/>
        <end position="315"/>
    </location>
</feature>
<evidence type="ECO:0000256" key="2">
    <source>
        <dbReference type="ARBA" id="ARBA00008789"/>
    </source>
</evidence>
<dbReference type="Proteomes" id="UP001497623">
    <property type="component" value="Unassembled WGS sequence"/>
</dbReference>
<gene>
    <name evidence="7" type="ORF">MNOR_LOCUS22005</name>
</gene>
<comment type="caution">
    <text evidence="7">The sequence shown here is derived from an EMBL/GenBank/DDBJ whole genome shotgun (WGS) entry which is preliminary data.</text>
</comment>
<evidence type="ECO:0000256" key="5">
    <source>
        <dbReference type="ARBA" id="ARBA00023136"/>
    </source>
</evidence>
<dbReference type="GO" id="GO:0005886">
    <property type="term" value="C:plasma membrane"/>
    <property type="evidence" value="ECO:0007669"/>
    <property type="project" value="UniProtKB-ARBA"/>
</dbReference>
<sequence>MTIIKQNPVLSILGLLLYALNLGICINAVVQHFFNYDYLWGSMTLLFIVLPMVIPSIMFTILQASNGKSVPTMCLSVLAAIFSFPIVPLAILIINAYTSIVNYDYEPDEEDDDPIGRIGEYMKTCEAIAHLCPQASLQLYIVFQALSDEHAIGIWQWFAIVTPLIYLAFTISTSYFFDGAAISSKLIFFMFGLLAIASRLVVGCIYSMVHSSLWFVPICTYLTTSIILWIIIRRCPGSLSVPLNELHLSIRFQIFLSLVVTASYNGFTFSGLVISTINMAFAIGAYFLEVPKTIAIVSMALSGISFAMNIILICLKTVRKDWICIDYNGESDFY</sequence>
<feature type="transmembrane region" description="Helical" evidence="6">
    <location>
        <begin position="12"/>
        <end position="34"/>
    </location>
</feature>
<comment type="subcellular location">
    <subcellularLocation>
        <location evidence="1 6">Membrane</location>
        <topology evidence="1 6">Multi-pass membrane protein</topology>
    </subcellularLocation>
</comment>
<evidence type="ECO:0000313" key="8">
    <source>
        <dbReference type="Proteomes" id="UP001497623"/>
    </source>
</evidence>
<feature type="transmembrane region" description="Helical" evidence="6">
    <location>
        <begin position="154"/>
        <end position="177"/>
    </location>
</feature>
<protein>
    <recommendedName>
        <fullName evidence="6">XK-related protein</fullName>
    </recommendedName>
</protein>
<evidence type="ECO:0000256" key="6">
    <source>
        <dbReference type="RuleBase" id="RU910716"/>
    </source>
</evidence>
<evidence type="ECO:0000313" key="7">
    <source>
        <dbReference type="EMBL" id="CAL4120378.1"/>
    </source>
</evidence>
<feature type="transmembrane region" description="Helical" evidence="6">
    <location>
        <begin position="40"/>
        <end position="62"/>
    </location>
</feature>
<evidence type="ECO:0000256" key="1">
    <source>
        <dbReference type="ARBA" id="ARBA00004141"/>
    </source>
</evidence>
<keyword evidence="8" id="KW-1185">Reference proteome</keyword>
<feature type="transmembrane region" description="Helical" evidence="6">
    <location>
        <begin position="214"/>
        <end position="233"/>
    </location>
</feature>
<proteinExistence type="inferred from homology"/>
<comment type="similarity">
    <text evidence="2 6">Belongs to the XK family.</text>
</comment>
<evidence type="ECO:0000256" key="4">
    <source>
        <dbReference type="ARBA" id="ARBA00022989"/>
    </source>
</evidence>
<reference evidence="7 8" key="1">
    <citation type="submission" date="2024-05" db="EMBL/GenBank/DDBJ databases">
        <authorList>
            <person name="Wallberg A."/>
        </authorList>
    </citation>
    <scope>NUCLEOTIDE SEQUENCE [LARGE SCALE GENOMIC DNA]</scope>
</reference>
<keyword evidence="4 6" id="KW-1133">Transmembrane helix</keyword>
<evidence type="ECO:0000256" key="3">
    <source>
        <dbReference type="ARBA" id="ARBA00022692"/>
    </source>
</evidence>
<accession>A0AAV2RBK7</accession>
<organism evidence="7 8">
    <name type="scientific">Meganyctiphanes norvegica</name>
    <name type="common">Northern krill</name>
    <name type="synonym">Thysanopoda norvegica</name>
    <dbReference type="NCBI Taxonomy" id="48144"/>
    <lineage>
        <taxon>Eukaryota</taxon>
        <taxon>Metazoa</taxon>
        <taxon>Ecdysozoa</taxon>
        <taxon>Arthropoda</taxon>
        <taxon>Crustacea</taxon>
        <taxon>Multicrustacea</taxon>
        <taxon>Malacostraca</taxon>
        <taxon>Eumalacostraca</taxon>
        <taxon>Eucarida</taxon>
        <taxon>Euphausiacea</taxon>
        <taxon>Euphausiidae</taxon>
        <taxon>Meganyctiphanes</taxon>
    </lineage>
</organism>
<dbReference type="AlphaFoldDB" id="A0AAV2RBK7"/>
<feature type="transmembrane region" description="Helical" evidence="6">
    <location>
        <begin position="254"/>
        <end position="287"/>
    </location>
</feature>
<feature type="transmembrane region" description="Helical" evidence="6">
    <location>
        <begin position="74"/>
        <end position="97"/>
    </location>
</feature>
<dbReference type="InterPro" id="IPR018629">
    <property type="entry name" value="XK-rel"/>
</dbReference>
<dbReference type="Pfam" id="PF09815">
    <property type="entry name" value="XK-related"/>
    <property type="match status" value="1"/>
</dbReference>